<dbReference type="InterPro" id="IPR009017">
    <property type="entry name" value="GFP"/>
</dbReference>
<dbReference type="SMART" id="SM00181">
    <property type="entry name" value="EGF"/>
    <property type="match status" value="12"/>
</dbReference>
<keyword evidence="3" id="KW-0272">Extracellular matrix</keyword>
<dbReference type="Pfam" id="PF06119">
    <property type="entry name" value="NIDO"/>
    <property type="match status" value="1"/>
</dbReference>
<evidence type="ECO:0000259" key="14">
    <source>
        <dbReference type="PROSITE" id="PS50026"/>
    </source>
</evidence>
<evidence type="ECO:0000256" key="11">
    <source>
        <dbReference type="ARBA" id="ARBA00023180"/>
    </source>
</evidence>
<evidence type="ECO:0000259" key="16">
    <source>
        <dbReference type="PROSITE" id="PS51220"/>
    </source>
</evidence>
<dbReference type="CDD" id="cd00054">
    <property type="entry name" value="EGF_CA"/>
    <property type="match status" value="1"/>
</dbReference>
<dbReference type="InterPro" id="IPR001881">
    <property type="entry name" value="EGF-like_Ca-bd_dom"/>
</dbReference>
<dbReference type="FunFam" id="2.10.25.10:FF:000038">
    <property type="entry name" value="Fibrillin 2"/>
    <property type="match status" value="1"/>
</dbReference>
<evidence type="ECO:0000256" key="7">
    <source>
        <dbReference type="ARBA" id="ARBA00022837"/>
    </source>
</evidence>
<dbReference type="PANTHER" id="PTHR46513:SF13">
    <property type="entry name" value="EGF-LIKE DOMAIN-CONTAINING PROTEIN"/>
    <property type="match status" value="1"/>
</dbReference>
<evidence type="ECO:0000256" key="9">
    <source>
        <dbReference type="ARBA" id="ARBA00022889"/>
    </source>
</evidence>
<dbReference type="SUPFAM" id="SSF57196">
    <property type="entry name" value="EGF/Laminin"/>
    <property type="match status" value="1"/>
</dbReference>
<feature type="domain" description="NIDO" evidence="16">
    <location>
        <begin position="104"/>
        <end position="254"/>
    </location>
</feature>
<keyword evidence="2" id="KW-0964">Secreted</keyword>
<feature type="domain" description="EGF-like" evidence="14">
    <location>
        <begin position="629"/>
        <end position="668"/>
    </location>
</feature>
<dbReference type="SUPFAM" id="SSF57184">
    <property type="entry name" value="Growth factor receptor domain"/>
    <property type="match status" value="1"/>
</dbReference>
<gene>
    <name evidence="17" type="ORF">DAPPUDRAFT_314322</name>
</gene>
<feature type="repeat" description="LDL-receptor class B" evidence="13">
    <location>
        <begin position="1123"/>
        <end position="1165"/>
    </location>
</feature>
<dbReference type="Gene3D" id="2.10.25.10">
    <property type="entry name" value="Laminin"/>
    <property type="match status" value="11"/>
</dbReference>
<dbReference type="InterPro" id="IPR000742">
    <property type="entry name" value="EGF"/>
</dbReference>
<keyword evidence="5" id="KW-0732">Signal</keyword>
<comment type="subcellular location">
    <subcellularLocation>
        <location evidence="1">Secreted</location>
        <location evidence="1">Extracellular space</location>
        <location evidence="1">Extracellular matrix</location>
        <location evidence="1">Basement membrane</location>
    </subcellularLocation>
</comment>
<dbReference type="PROSITE" id="PS00010">
    <property type="entry name" value="ASX_HYDROXYL"/>
    <property type="match status" value="1"/>
</dbReference>
<dbReference type="CDD" id="cd00255">
    <property type="entry name" value="nidG2"/>
    <property type="match status" value="1"/>
</dbReference>
<dbReference type="InterPro" id="IPR009030">
    <property type="entry name" value="Growth_fac_rcpt_cys_sf"/>
</dbReference>
<feature type="domain" description="EGF-like" evidence="14">
    <location>
        <begin position="673"/>
        <end position="714"/>
    </location>
</feature>
<dbReference type="PROSITE" id="PS01186">
    <property type="entry name" value="EGF_2"/>
    <property type="match status" value="10"/>
</dbReference>
<dbReference type="PROSITE" id="PS50993">
    <property type="entry name" value="NIDOGEN_G2"/>
    <property type="match status" value="1"/>
</dbReference>
<dbReference type="PROSITE" id="PS51120">
    <property type="entry name" value="LDLRB"/>
    <property type="match status" value="3"/>
</dbReference>
<evidence type="ECO:0000256" key="10">
    <source>
        <dbReference type="ARBA" id="ARBA00023157"/>
    </source>
</evidence>
<evidence type="ECO:0000259" key="15">
    <source>
        <dbReference type="PROSITE" id="PS50993"/>
    </source>
</evidence>
<dbReference type="GO" id="GO:0005604">
    <property type="term" value="C:basement membrane"/>
    <property type="evidence" value="ECO:0007669"/>
    <property type="project" value="UniProtKB-SubCell"/>
</dbReference>
<dbReference type="HOGENOM" id="CLU_003163_0_0_1"/>
<dbReference type="InterPro" id="IPR006605">
    <property type="entry name" value="G2_nidogen/fibulin_G2F"/>
</dbReference>
<keyword evidence="9" id="KW-0130">Cell adhesion</keyword>
<dbReference type="Proteomes" id="UP000000305">
    <property type="component" value="Unassembled WGS sequence"/>
</dbReference>
<feature type="disulfide bond" evidence="12">
    <location>
        <begin position="726"/>
        <end position="743"/>
    </location>
</feature>
<dbReference type="PROSITE" id="PS01187">
    <property type="entry name" value="EGF_CA"/>
    <property type="match status" value="1"/>
</dbReference>
<dbReference type="SMART" id="SM00179">
    <property type="entry name" value="EGF_CA"/>
    <property type="match status" value="5"/>
</dbReference>
<dbReference type="eggNOG" id="KOG1214">
    <property type="taxonomic scope" value="Eukaryota"/>
</dbReference>
<dbReference type="KEGG" id="dpx:DAPPUDRAFT_314322"/>
<keyword evidence="6" id="KW-0677">Repeat</keyword>
<dbReference type="FunFam" id="2.120.10.30:FF:000241">
    <property type="entry name" value="Low-density lipoprotein receptor-related protein 6"/>
    <property type="match status" value="1"/>
</dbReference>
<dbReference type="InterPro" id="IPR050778">
    <property type="entry name" value="Cueball_EGF_LRP_Nidogen"/>
</dbReference>
<dbReference type="InterPro" id="IPR000033">
    <property type="entry name" value="LDLR_classB_rpt"/>
</dbReference>
<evidence type="ECO:0000256" key="1">
    <source>
        <dbReference type="ARBA" id="ARBA00004302"/>
    </source>
</evidence>
<keyword evidence="8" id="KW-0084">Basement membrane</keyword>
<dbReference type="PROSITE" id="PS50026">
    <property type="entry name" value="EGF_3"/>
    <property type="match status" value="9"/>
</dbReference>
<dbReference type="PROSITE" id="PS51220">
    <property type="entry name" value="NIDO"/>
    <property type="match status" value="1"/>
</dbReference>
<feature type="domain" description="EGF-like" evidence="14">
    <location>
        <begin position="894"/>
        <end position="935"/>
    </location>
</feature>
<sequence length="1373" mass="151420">MSLRRHCAPFVLLLICIILGPNYLIVSAFSKSELLFPFGETDQRLDNETDDYNSIEVPLTTPVIFYNQTYNSIYVNENGLVSFLTEIASFFSIPFPLDYPTIAPLYSDVDIRARGAVWYRETRESVDIKRASVLIQKHFTSGRGFEAKDLFIVTWDDVGFFDRGNDKGNTFQLVIASDGQESFTLFAYPDKGIQWIQGVGKNPNLPDARAQTGFVSGDGRFYLLEGSGSDQVSNLNKLSNIGVPGLWMFRVGKLGEVDEVESPDLATGDTTLQQPQVAETCAVGSALCHSKAICVDYNPGFCCQCSTGFIGNGRNCLTEGIPQRINGKVSGKINCLSFQDEDLHSYVVTSDGRAYTAVSKMNETIGFDLQPLSMLGGVVGWLFARSTSINAPNGYQLTGGKFNFTTTMDFPQTGHRVVIEQRFHGVDVFNYLRMSINVYGTVPSVAHGSKIEIADYEEEHHKTGLGEFRSSSRRAFRIEGSSLDIPFTVDHVIHFEECPFASLDNTTVLKLKVGRNFVTYDARELIVRFAMTTKISPLQETEDPCVKGQASCVPNSICIADKDTFRCVCNKGYEYYYQEGKDESACVDINECNIGTDRCDENALCFDQPGGYECRCKAGYNGDGFNCQKETPCSRVRCPVHSQCIENNQGHPECRCLAGYQETESQCQLIRSPTADCRTQDKCDMNAQCVYNSQTDQHQCQCVSGFRGDGLTCTLSSESCEQAANCSPYATCTYDEVLNTHQCRCLPGFEGDGYDCVRPTCILGVCWCPDGYLYVNEKCERSVVSGETPVSCNEVNICHPNARCVQSIGNSTAAGTDEQQQQYICQCNDGYVGDGFQCASEIGLPIVSTEPPSGSGCDVGGCRSNAMCVYDDEALQSVCVCNDGYRGDGVFCTPIDGCSALSDCDANAQCLFSNREQRFQCECNQGYFGDGKSCFRTEQVAEEEEEPGCNEVNNCHVNAACTADESSGRYVCVCRSGFNGNGFHCEPSVIGCNVINNCHRDAQCLYDPESIGYRCKCKEGYTGSGTTCRPLESCVDNEGICHVNALCAWNTEGYYGCRCRDGFRGDGYQCQVIPKHDGKFLLISHGMSILRVPIQVSPATPGRPIYVQIFQAAVGIDIDCLEGRVYWSDVNGRIITSAAYNGSHSKVFLNSEIGSPEGIAIDWASRNMYWTDSMRDTVEVANLDSKVRRVLFDTKLINPRGIAVHPSRGLLFWSDWDRANPKIERANADGTDRRSDFITTDLQLPNSLTIDFERQDICWADAGVRRIECVSLDGGNRRIIRSDVKYPFGLTHYGQRLFWTDWEEKTIKSASKDENDKENISLQVPLGGQGKLYGIVAVPETCPRVQSACQVASGGCNAEQICLPSGTNGRTCL</sequence>
<name>E9G6S4_DAPPU</name>
<evidence type="ECO:0000256" key="12">
    <source>
        <dbReference type="PROSITE-ProRule" id="PRU00076"/>
    </source>
</evidence>
<dbReference type="Pfam" id="PF07645">
    <property type="entry name" value="EGF_CA"/>
    <property type="match status" value="2"/>
</dbReference>
<dbReference type="InterPro" id="IPR003886">
    <property type="entry name" value="NIDO_dom"/>
</dbReference>
<dbReference type="STRING" id="6669.E9G6S4"/>
<dbReference type="InterPro" id="IPR000152">
    <property type="entry name" value="EGF-type_Asp/Asn_hydroxyl_site"/>
</dbReference>
<keyword evidence="10 12" id="KW-1015">Disulfide bond</keyword>
<evidence type="ECO:0000256" key="2">
    <source>
        <dbReference type="ARBA" id="ARBA00022525"/>
    </source>
</evidence>
<dbReference type="PhylomeDB" id="E9G6S4"/>
<dbReference type="SMART" id="SM00135">
    <property type="entry name" value="LY"/>
    <property type="match status" value="5"/>
</dbReference>
<evidence type="ECO:0000256" key="8">
    <source>
        <dbReference type="ARBA" id="ARBA00022869"/>
    </source>
</evidence>
<dbReference type="Gene3D" id="2.120.10.30">
    <property type="entry name" value="TolB, C-terminal domain"/>
    <property type="match status" value="1"/>
</dbReference>
<dbReference type="OMA" id="PGTGNQF"/>
<feature type="domain" description="EGF-like" evidence="14">
    <location>
        <begin position="588"/>
        <end position="628"/>
    </location>
</feature>
<dbReference type="InterPro" id="IPR049883">
    <property type="entry name" value="NOTCH1_EGF-like"/>
</dbReference>
<evidence type="ECO:0000256" key="6">
    <source>
        <dbReference type="ARBA" id="ARBA00022737"/>
    </source>
</evidence>
<feature type="repeat" description="LDL-receptor class B" evidence="13">
    <location>
        <begin position="1209"/>
        <end position="1254"/>
    </location>
</feature>
<dbReference type="InterPro" id="IPR024731">
    <property type="entry name" value="NELL2-like_EGF"/>
</dbReference>
<feature type="disulfide bond" evidence="12">
    <location>
        <begin position="904"/>
        <end position="921"/>
    </location>
</feature>
<keyword evidence="11" id="KW-0325">Glycoprotein</keyword>
<protein>
    <recommendedName>
        <fullName evidence="19">Nidogen</fullName>
    </recommendedName>
</protein>
<evidence type="ECO:0008006" key="19">
    <source>
        <dbReference type="Google" id="ProtNLM"/>
    </source>
</evidence>
<dbReference type="FunCoup" id="E9G6S4">
    <property type="interactions" value="31"/>
</dbReference>
<dbReference type="InParanoid" id="E9G6S4"/>
<dbReference type="InterPro" id="IPR018097">
    <property type="entry name" value="EGF_Ca-bd_CS"/>
</dbReference>
<dbReference type="SMART" id="SM00539">
    <property type="entry name" value="NIDO"/>
    <property type="match status" value="1"/>
</dbReference>
<feature type="domain" description="EGF-like" evidence="14">
    <location>
        <begin position="853"/>
        <end position="893"/>
    </location>
</feature>
<evidence type="ECO:0000256" key="13">
    <source>
        <dbReference type="PROSITE-ProRule" id="PRU00461"/>
    </source>
</evidence>
<evidence type="ECO:0000256" key="3">
    <source>
        <dbReference type="ARBA" id="ARBA00022530"/>
    </source>
</evidence>
<feature type="disulfide bond" evidence="12">
    <location>
        <begin position="862"/>
        <end position="879"/>
    </location>
</feature>
<feature type="disulfide bond" evidence="12">
    <location>
        <begin position="955"/>
        <end position="972"/>
    </location>
</feature>
<dbReference type="PANTHER" id="PTHR46513">
    <property type="entry name" value="VITELLOGENIN RECEPTOR-LIKE PROTEIN-RELATED-RELATED"/>
    <property type="match status" value="1"/>
</dbReference>
<dbReference type="Pfam" id="PF00008">
    <property type="entry name" value="EGF"/>
    <property type="match status" value="1"/>
</dbReference>
<feature type="domain" description="EGF-like" evidence="14">
    <location>
        <begin position="1030"/>
        <end position="1071"/>
    </location>
</feature>
<dbReference type="SUPFAM" id="SSF54511">
    <property type="entry name" value="GFP-like"/>
    <property type="match status" value="1"/>
</dbReference>
<dbReference type="InterPro" id="IPR024730">
    <property type="entry name" value="MSP1_EGF_1"/>
</dbReference>
<dbReference type="GO" id="GO:0007160">
    <property type="term" value="P:cell-matrix adhesion"/>
    <property type="evidence" value="ECO:0007669"/>
    <property type="project" value="InterPro"/>
</dbReference>
<evidence type="ECO:0000313" key="18">
    <source>
        <dbReference type="Proteomes" id="UP000000305"/>
    </source>
</evidence>
<feature type="domain" description="EGF-like" evidence="14">
    <location>
        <begin position="945"/>
        <end position="986"/>
    </location>
</feature>
<dbReference type="OrthoDB" id="6375837at2759"/>
<dbReference type="Pfam" id="PF07474">
    <property type="entry name" value="G2F"/>
    <property type="match status" value="1"/>
</dbReference>
<feature type="repeat" description="LDL-receptor class B" evidence="13">
    <location>
        <begin position="1166"/>
        <end position="1208"/>
    </location>
</feature>
<feature type="domain" description="Nidogen G2 beta-barrel" evidence="15">
    <location>
        <begin position="321"/>
        <end position="545"/>
    </location>
</feature>
<dbReference type="SUPFAM" id="SSF63825">
    <property type="entry name" value="YWTD domain"/>
    <property type="match status" value="1"/>
</dbReference>
<dbReference type="EMBL" id="GL732533">
    <property type="protein sequence ID" value="EFX84793.1"/>
    <property type="molecule type" value="Genomic_DNA"/>
</dbReference>
<feature type="disulfide bond" evidence="12">
    <location>
        <begin position="683"/>
        <end position="700"/>
    </location>
</feature>
<dbReference type="SMART" id="SM00682">
    <property type="entry name" value="G2F"/>
    <property type="match status" value="1"/>
</dbReference>
<dbReference type="Pfam" id="PF12946">
    <property type="entry name" value="EGF_MSP1_1"/>
    <property type="match status" value="1"/>
</dbReference>
<feature type="domain" description="EGF-like" evidence="14">
    <location>
        <begin position="988"/>
        <end position="1029"/>
    </location>
</feature>
<feature type="domain" description="EGF-like" evidence="14">
    <location>
        <begin position="716"/>
        <end position="757"/>
    </location>
</feature>
<keyword evidence="7" id="KW-0106">Calcium</keyword>
<keyword evidence="4 12" id="KW-0245">EGF-like domain</keyword>
<dbReference type="GO" id="GO:0005509">
    <property type="term" value="F:calcium ion binding"/>
    <property type="evidence" value="ECO:0007669"/>
    <property type="project" value="InterPro"/>
</dbReference>
<keyword evidence="18" id="KW-1185">Reference proteome</keyword>
<evidence type="ECO:0000256" key="5">
    <source>
        <dbReference type="ARBA" id="ARBA00022729"/>
    </source>
</evidence>
<reference evidence="17 18" key="1">
    <citation type="journal article" date="2011" name="Science">
        <title>The ecoresponsive genome of Daphnia pulex.</title>
        <authorList>
            <person name="Colbourne J.K."/>
            <person name="Pfrender M.E."/>
            <person name="Gilbert D."/>
            <person name="Thomas W.K."/>
            <person name="Tucker A."/>
            <person name="Oakley T.H."/>
            <person name="Tokishita S."/>
            <person name="Aerts A."/>
            <person name="Arnold G.J."/>
            <person name="Basu M.K."/>
            <person name="Bauer D.J."/>
            <person name="Caceres C.E."/>
            <person name="Carmel L."/>
            <person name="Casola C."/>
            <person name="Choi J.H."/>
            <person name="Detter J.C."/>
            <person name="Dong Q."/>
            <person name="Dusheyko S."/>
            <person name="Eads B.D."/>
            <person name="Frohlich T."/>
            <person name="Geiler-Samerotte K.A."/>
            <person name="Gerlach D."/>
            <person name="Hatcher P."/>
            <person name="Jogdeo S."/>
            <person name="Krijgsveld J."/>
            <person name="Kriventseva E.V."/>
            <person name="Kultz D."/>
            <person name="Laforsch C."/>
            <person name="Lindquist E."/>
            <person name="Lopez J."/>
            <person name="Manak J.R."/>
            <person name="Muller J."/>
            <person name="Pangilinan J."/>
            <person name="Patwardhan R.P."/>
            <person name="Pitluck S."/>
            <person name="Pritham E.J."/>
            <person name="Rechtsteiner A."/>
            <person name="Rho M."/>
            <person name="Rogozin I.B."/>
            <person name="Sakarya O."/>
            <person name="Salamov A."/>
            <person name="Schaack S."/>
            <person name="Shapiro H."/>
            <person name="Shiga Y."/>
            <person name="Skalitzky C."/>
            <person name="Smith Z."/>
            <person name="Souvorov A."/>
            <person name="Sung W."/>
            <person name="Tang Z."/>
            <person name="Tsuchiya D."/>
            <person name="Tu H."/>
            <person name="Vos H."/>
            <person name="Wang M."/>
            <person name="Wolf Y.I."/>
            <person name="Yamagata H."/>
            <person name="Yamada T."/>
            <person name="Ye Y."/>
            <person name="Shaw J.R."/>
            <person name="Andrews J."/>
            <person name="Crease T.J."/>
            <person name="Tang H."/>
            <person name="Lucas S.M."/>
            <person name="Robertson H.M."/>
            <person name="Bork P."/>
            <person name="Koonin E.V."/>
            <person name="Zdobnov E.M."/>
            <person name="Grigoriev I.V."/>
            <person name="Lynch M."/>
            <person name="Boore J.L."/>
        </authorList>
    </citation>
    <scope>NUCLEOTIDE SEQUENCE [LARGE SCALE GENOMIC DNA]</scope>
</reference>
<dbReference type="Pfam" id="PF12947">
    <property type="entry name" value="EGF_3"/>
    <property type="match status" value="1"/>
</dbReference>
<proteinExistence type="predicted"/>
<dbReference type="Gene3D" id="2.40.155.10">
    <property type="entry name" value="Green fluorescent protein"/>
    <property type="match status" value="1"/>
</dbReference>
<evidence type="ECO:0000256" key="4">
    <source>
        <dbReference type="ARBA" id="ARBA00022536"/>
    </source>
</evidence>
<feature type="disulfide bond" evidence="12">
    <location>
        <begin position="998"/>
        <end position="1015"/>
    </location>
</feature>
<accession>E9G6S4</accession>
<dbReference type="InterPro" id="IPR011042">
    <property type="entry name" value="6-blade_b-propeller_TolB-like"/>
</dbReference>
<comment type="caution">
    <text evidence="12">Lacks conserved residue(s) required for the propagation of feature annotation.</text>
</comment>
<dbReference type="Pfam" id="PF00058">
    <property type="entry name" value="Ldl_recept_b"/>
    <property type="match status" value="3"/>
</dbReference>
<organism evidence="17 18">
    <name type="scientific">Daphnia pulex</name>
    <name type="common">Water flea</name>
    <dbReference type="NCBI Taxonomy" id="6669"/>
    <lineage>
        <taxon>Eukaryota</taxon>
        <taxon>Metazoa</taxon>
        <taxon>Ecdysozoa</taxon>
        <taxon>Arthropoda</taxon>
        <taxon>Crustacea</taxon>
        <taxon>Branchiopoda</taxon>
        <taxon>Diplostraca</taxon>
        <taxon>Cladocera</taxon>
        <taxon>Anomopoda</taxon>
        <taxon>Daphniidae</taxon>
        <taxon>Daphnia</taxon>
    </lineage>
</organism>
<evidence type="ECO:0000313" key="17">
    <source>
        <dbReference type="EMBL" id="EFX84793.1"/>
    </source>
</evidence>